<accession>A0ABQ4DT76</accession>
<reference evidence="1 2" key="1">
    <citation type="submission" date="2021-01" db="EMBL/GenBank/DDBJ databases">
        <title>Whole genome shotgun sequence of Plantactinospora endophytica NBRC 110450.</title>
        <authorList>
            <person name="Komaki H."/>
            <person name="Tamura T."/>
        </authorList>
    </citation>
    <scope>NUCLEOTIDE SEQUENCE [LARGE SCALE GENOMIC DNA]</scope>
    <source>
        <strain evidence="1 2">NBRC 110450</strain>
    </source>
</reference>
<evidence type="ECO:0000313" key="2">
    <source>
        <dbReference type="Proteomes" id="UP000646749"/>
    </source>
</evidence>
<organism evidence="1 2">
    <name type="scientific">Plantactinospora endophytica</name>
    <dbReference type="NCBI Taxonomy" id="673535"/>
    <lineage>
        <taxon>Bacteria</taxon>
        <taxon>Bacillati</taxon>
        <taxon>Actinomycetota</taxon>
        <taxon>Actinomycetes</taxon>
        <taxon>Micromonosporales</taxon>
        <taxon>Micromonosporaceae</taxon>
        <taxon>Plantactinospora</taxon>
    </lineage>
</organism>
<protein>
    <recommendedName>
        <fullName evidence="3">PE domain-containing protein</fullName>
    </recommendedName>
</protein>
<sequence length="120" mass="12805">MPKSGSDLGVDLYELWVAGDRMLPAVADQFAEAGKCFGQTESGDGYFSRPAEIGGGGYGPAQRAFAELRMTMSAVFRDSESNLELAGQALKMAADNYDASDQAAMDQFSAMKRDAGQGRF</sequence>
<comment type="caution">
    <text evidence="1">The sequence shown here is derived from an EMBL/GenBank/DDBJ whole genome shotgun (WGS) entry which is preliminary data.</text>
</comment>
<keyword evidence="2" id="KW-1185">Reference proteome</keyword>
<evidence type="ECO:0008006" key="3">
    <source>
        <dbReference type="Google" id="ProtNLM"/>
    </source>
</evidence>
<dbReference type="EMBL" id="BONW01000001">
    <property type="protein sequence ID" value="GIG85653.1"/>
    <property type="molecule type" value="Genomic_DNA"/>
</dbReference>
<dbReference type="RefSeq" id="WP_203864273.1">
    <property type="nucleotide sequence ID" value="NZ_BONW01000001.1"/>
</dbReference>
<proteinExistence type="predicted"/>
<name>A0ABQ4DT76_9ACTN</name>
<gene>
    <name evidence="1" type="ORF">Pen02_05890</name>
</gene>
<evidence type="ECO:0000313" key="1">
    <source>
        <dbReference type="EMBL" id="GIG85653.1"/>
    </source>
</evidence>
<dbReference type="Proteomes" id="UP000646749">
    <property type="component" value="Unassembled WGS sequence"/>
</dbReference>